<reference evidence="5" key="1">
    <citation type="submission" date="2018-05" db="EMBL/GenBank/DDBJ databases">
        <authorList>
            <person name="Lanie J.A."/>
            <person name="Ng W.-L."/>
            <person name="Kazmierczak K.M."/>
            <person name="Andrzejewski T.M."/>
            <person name="Davidsen T.M."/>
            <person name="Wayne K.J."/>
            <person name="Tettelin H."/>
            <person name="Glass J.I."/>
            <person name="Rusch D."/>
            <person name="Podicherti R."/>
            <person name="Tsui H.-C.T."/>
            <person name="Winkler M.E."/>
        </authorList>
    </citation>
    <scope>NUCLEOTIDE SEQUENCE</scope>
</reference>
<evidence type="ECO:0000256" key="1">
    <source>
        <dbReference type="ARBA" id="ARBA00022553"/>
    </source>
</evidence>
<dbReference type="PANTHER" id="PTHR32183">
    <property type="match status" value="1"/>
</dbReference>
<dbReference type="Gene3D" id="3.40.50.150">
    <property type="entry name" value="Vaccinia Virus protein VP39"/>
    <property type="match status" value="1"/>
</dbReference>
<dbReference type="InterPro" id="IPR008854">
    <property type="entry name" value="TPMT"/>
</dbReference>
<evidence type="ECO:0008006" key="6">
    <source>
        <dbReference type="Google" id="ProtNLM"/>
    </source>
</evidence>
<evidence type="ECO:0000256" key="3">
    <source>
        <dbReference type="ARBA" id="ARBA00022679"/>
    </source>
</evidence>
<evidence type="ECO:0000256" key="2">
    <source>
        <dbReference type="ARBA" id="ARBA00022603"/>
    </source>
</evidence>
<evidence type="ECO:0000313" key="5">
    <source>
        <dbReference type="EMBL" id="SVA26549.1"/>
    </source>
</evidence>
<organism evidence="5">
    <name type="scientific">marine metagenome</name>
    <dbReference type="NCBI Taxonomy" id="408172"/>
    <lineage>
        <taxon>unclassified sequences</taxon>
        <taxon>metagenomes</taxon>
        <taxon>ecological metagenomes</taxon>
    </lineage>
</organism>
<dbReference type="GO" id="GO:0032259">
    <property type="term" value="P:methylation"/>
    <property type="evidence" value="ECO:0007669"/>
    <property type="project" value="UniProtKB-KW"/>
</dbReference>
<keyword evidence="1" id="KW-0597">Phosphoprotein</keyword>
<gene>
    <name evidence="5" type="ORF">METZ01_LOCUS79403</name>
</gene>
<name>A0A381UEI2_9ZZZZ</name>
<dbReference type="PROSITE" id="PS51585">
    <property type="entry name" value="SAM_MT_TPMT"/>
    <property type="match status" value="1"/>
</dbReference>
<keyword evidence="4" id="KW-0949">S-adenosyl-L-methionine</keyword>
<dbReference type="AlphaFoldDB" id="A0A381UEI2"/>
<dbReference type="PANTHER" id="PTHR32183:SF6">
    <property type="entry name" value="CYSTEINE SULFINATE DESULFINASE_CYSTEINE DESULFURASE AND RELATED ENZYMES"/>
    <property type="match status" value="1"/>
</dbReference>
<accession>A0A381UEI2</accession>
<dbReference type="SUPFAM" id="SSF53335">
    <property type="entry name" value="S-adenosyl-L-methionine-dependent methyltransferases"/>
    <property type="match status" value="1"/>
</dbReference>
<proteinExistence type="predicted"/>
<dbReference type="GO" id="GO:0008757">
    <property type="term" value="F:S-adenosylmethionine-dependent methyltransferase activity"/>
    <property type="evidence" value="ECO:0007669"/>
    <property type="project" value="InterPro"/>
</dbReference>
<dbReference type="InterPro" id="IPR029063">
    <property type="entry name" value="SAM-dependent_MTases_sf"/>
</dbReference>
<sequence>MEKEFDINKSQEWEKIYIDGDTGWDLGGPTPFFVDIAKKLKPAKICILGCGRGYDAIMFSQKGFSVTAVDFAPSPIKYINKKASELSLVINTIQENIFSLTPKHNNQFDYIIEQTCFCAIDPDNRKKYHRLVYNLLKPGGLIIGLWYPLDKKLSEGGPAFGVSEHEIKTLFNHGWEILEERFPENSIEPRAGREKLIIFKKE</sequence>
<dbReference type="CDD" id="cd02440">
    <property type="entry name" value="AdoMet_MTases"/>
    <property type="match status" value="1"/>
</dbReference>
<keyword evidence="3" id="KW-0808">Transferase</keyword>
<evidence type="ECO:0000256" key="4">
    <source>
        <dbReference type="ARBA" id="ARBA00022691"/>
    </source>
</evidence>
<dbReference type="EMBL" id="UINC01006274">
    <property type="protein sequence ID" value="SVA26549.1"/>
    <property type="molecule type" value="Genomic_DNA"/>
</dbReference>
<keyword evidence="2" id="KW-0489">Methyltransferase</keyword>
<dbReference type="Pfam" id="PF05724">
    <property type="entry name" value="TPMT"/>
    <property type="match status" value="1"/>
</dbReference>
<protein>
    <recommendedName>
        <fullName evidence="6">Methyltransferase domain-containing protein</fullName>
    </recommendedName>
</protein>